<proteinExistence type="predicted"/>
<evidence type="ECO:0000313" key="1">
    <source>
        <dbReference type="EMBL" id="ESA17912.1"/>
    </source>
</evidence>
<protein>
    <submittedName>
        <fullName evidence="1">Uncharacterized protein</fullName>
    </submittedName>
</protein>
<accession>U9UE05</accession>
<name>U9UE05_RHIID</name>
<dbReference type="AlphaFoldDB" id="U9UE05"/>
<organism evidence="1">
    <name type="scientific">Rhizophagus irregularis (strain DAOM 181602 / DAOM 197198 / MUCL 43194)</name>
    <name type="common">Arbuscular mycorrhizal fungus</name>
    <name type="synonym">Glomus intraradices</name>
    <dbReference type="NCBI Taxonomy" id="747089"/>
    <lineage>
        <taxon>Eukaryota</taxon>
        <taxon>Fungi</taxon>
        <taxon>Fungi incertae sedis</taxon>
        <taxon>Mucoromycota</taxon>
        <taxon>Glomeromycotina</taxon>
        <taxon>Glomeromycetes</taxon>
        <taxon>Glomerales</taxon>
        <taxon>Glomeraceae</taxon>
        <taxon>Rhizophagus</taxon>
    </lineage>
</organism>
<reference evidence="1" key="1">
    <citation type="submission" date="2013-07" db="EMBL/GenBank/DDBJ databases">
        <title>The genome of an arbuscular mycorrhizal fungus provides insights into the evolution of the oldest plant symbiosis.</title>
        <authorList>
            <consortium name="DOE Joint Genome Institute"/>
            <person name="Tisserant E."/>
            <person name="Malbreil M."/>
            <person name="Kuo A."/>
            <person name="Kohler A."/>
            <person name="Symeonidi A."/>
            <person name="Balestrini R."/>
            <person name="Charron P."/>
            <person name="Duensing N."/>
            <person name="Frei-dit-Frey N."/>
            <person name="Gianinazzi-Pearson V."/>
            <person name="Gilbert B."/>
            <person name="Handa Y."/>
            <person name="Hijri M."/>
            <person name="Kaul R."/>
            <person name="Kawaguchi M."/>
            <person name="Krajinski F."/>
            <person name="Lammers P."/>
            <person name="Lapierre D."/>
            <person name="Masclaux F.G."/>
            <person name="Murat C."/>
            <person name="Morin E."/>
            <person name="Ndikumana S."/>
            <person name="Pagni M."/>
            <person name="Petitpierre D."/>
            <person name="Requena N."/>
            <person name="Rosikiewicz P."/>
            <person name="Riley R."/>
            <person name="Saito K."/>
            <person name="San Clemente H."/>
            <person name="Shapiro H."/>
            <person name="van Tuinen D."/>
            <person name="Becard G."/>
            <person name="Bonfante P."/>
            <person name="Paszkowski U."/>
            <person name="Shachar-Hill Y."/>
            <person name="Young J.P."/>
            <person name="Sanders I.R."/>
            <person name="Henrissat B."/>
            <person name="Rensing S.A."/>
            <person name="Grigoriev I.V."/>
            <person name="Corradi N."/>
            <person name="Roux C."/>
            <person name="Martin F."/>
        </authorList>
    </citation>
    <scope>NUCLEOTIDE SEQUENCE</scope>
    <source>
        <strain evidence="1">DAOM 197198</strain>
    </source>
</reference>
<sequence length="87" mass="9734">MKEDDMKNERKTILMASPLASGLSTVTGTAVFNSISVKIQDVYHLSENSKINAGPIDLLGLSIDDKESKINEEKELFKENDNEQDKY</sequence>
<dbReference type="HOGENOM" id="CLU_2484465_0_0_1"/>
<gene>
    <name evidence="1" type="ORF">GLOINDRAFT_21258</name>
</gene>
<dbReference type="EMBL" id="KI279694">
    <property type="protein sequence ID" value="ESA17912.1"/>
    <property type="molecule type" value="Genomic_DNA"/>
</dbReference>